<dbReference type="Proteomes" id="UP000824120">
    <property type="component" value="Chromosome 2"/>
</dbReference>
<name>A0A9J6A7Q4_SOLCO</name>
<dbReference type="EMBL" id="JACXVP010000002">
    <property type="protein sequence ID" value="KAG5620276.1"/>
    <property type="molecule type" value="Genomic_DNA"/>
</dbReference>
<evidence type="ECO:0000313" key="2">
    <source>
        <dbReference type="Proteomes" id="UP000824120"/>
    </source>
</evidence>
<reference evidence="1 2" key="1">
    <citation type="submission" date="2020-09" db="EMBL/GenBank/DDBJ databases">
        <title>De no assembly of potato wild relative species, Solanum commersonii.</title>
        <authorList>
            <person name="Cho K."/>
        </authorList>
    </citation>
    <scope>NUCLEOTIDE SEQUENCE [LARGE SCALE GENOMIC DNA]</scope>
    <source>
        <strain evidence="1">LZ3.2</strain>
        <tissue evidence="1">Leaf</tissue>
    </source>
</reference>
<comment type="caution">
    <text evidence="1">The sequence shown here is derived from an EMBL/GenBank/DDBJ whole genome shotgun (WGS) entry which is preliminary data.</text>
</comment>
<evidence type="ECO:0000313" key="1">
    <source>
        <dbReference type="EMBL" id="KAG5620276.1"/>
    </source>
</evidence>
<protein>
    <submittedName>
        <fullName evidence="1">Uncharacterized protein</fullName>
    </submittedName>
</protein>
<accession>A0A9J6A7Q4</accession>
<organism evidence="1 2">
    <name type="scientific">Solanum commersonii</name>
    <name type="common">Commerson's wild potato</name>
    <name type="synonym">Commerson's nightshade</name>
    <dbReference type="NCBI Taxonomy" id="4109"/>
    <lineage>
        <taxon>Eukaryota</taxon>
        <taxon>Viridiplantae</taxon>
        <taxon>Streptophyta</taxon>
        <taxon>Embryophyta</taxon>
        <taxon>Tracheophyta</taxon>
        <taxon>Spermatophyta</taxon>
        <taxon>Magnoliopsida</taxon>
        <taxon>eudicotyledons</taxon>
        <taxon>Gunneridae</taxon>
        <taxon>Pentapetalae</taxon>
        <taxon>asterids</taxon>
        <taxon>lamiids</taxon>
        <taxon>Solanales</taxon>
        <taxon>Solanaceae</taxon>
        <taxon>Solanoideae</taxon>
        <taxon>Solaneae</taxon>
        <taxon>Solanum</taxon>
    </lineage>
</organism>
<dbReference type="AlphaFoldDB" id="A0A9J6A7Q4"/>
<sequence>MEKFMMYFSSPTKQFGSVILGNNENNEDVTHSIGVGQMKWTLAPDVLVIRMCHQGLKMCGHTKNDKVRTEDILDKVGVAPVVDKMKEARLLFFF</sequence>
<keyword evidence="2" id="KW-1185">Reference proteome</keyword>
<dbReference type="OrthoDB" id="1283502at2759"/>
<gene>
    <name evidence="1" type="ORF">H5410_005494</name>
</gene>
<proteinExistence type="predicted"/>